<dbReference type="Proteomes" id="UP000627781">
    <property type="component" value="Unassembled WGS sequence"/>
</dbReference>
<dbReference type="Pfam" id="PF03572">
    <property type="entry name" value="Peptidase_S41"/>
    <property type="match status" value="1"/>
</dbReference>
<comment type="caution">
    <text evidence="7">The sequence shown here is derived from an EMBL/GenBank/DDBJ whole genome shotgun (WGS) entry which is preliminary data.</text>
</comment>
<evidence type="ECO:0000313" key="8">
    <source>
        <dbReference type="Proteomes" id="UP000627781"/>
    </source>
</evidence>
<protein>
    <submittedName>
        <fullName evidence="7">S41 family peptidase</fullName>
    </submittedName>
</protein>
<name>A0ABR8PSH7_9CLOT</name>
<dbReference type="InterPro" id="IPR036034">
    <property type="entry name" value="PDZ_sf"/>
</dbReference>
<dbReference type="PROSITE" id="PS50106">
    <property type="entry name" value="PDZ"/>
    <property type="match status" value="1"/>
</dbReference>
<evidence type="ECO:0000256" key="3">
    <source>
        <dbReference type="ARBA" id="ARBA00022801"/>
    </source>
</evidence>
<sequence length="405" mass="43872">MKESKGKSYVALGSIGVILISFFAGNLAARFGLFIGPNASQYSKAVKYSQDYSKYAGLFEARQTLIDNYNGDVEDDVLLDGAIKGMTASLKDPYTVYMTKDEYKKFNLSNSGLRVGIGVSILAKDNAVVIVDVEADKPADKAKLVAGDIIVKVDGEEIGSDSGKAISLISNANKSSTKLTILREGKNTFDVELTKEEIKTESVFGEMVEDKVGYIRLKDFNEDASTSFINTLSDLKSSGMTGLILDIRGNGGGFLTEAESIASQFIPEGKVITTLNNKFNKEKKSLSKGGIGQEMPVVLLIDGNTASASEVLTGALRDYGIAETVGMNTYGKGVAQAPFTLKTTEGALKITIDNFYTPNGENIHKVGIKPDYEVKLSKEDVDKEYSRKTDPQFKKGLEVIREKIK</sequence>
<proteinExistence type="inferred from homology"/>
<dbReference type="SUPFAM" id="SSF50156">
    <property type="entry name" value="PDZ domain-like"/>
    <property type="match status" value="1"/>
</dbReference>
<evidence type="ECO:0000256" key="4">
    <source>
        <dbReference type="ARBA" id="ARBA00022825"/>
    </source>
</evidence>
<dbReference type="SMART" id="SM00228">
    <property type="entry name" value="PDZ"/>
    <property type="match status" value="1"/>
</dbReference>
<evidence type="ECO:0000259" key="6">
    <source>
        <dbReference type="PROSITE" id="PS50106"/>
    </source>
</evidence>
<dbReference type="InterPro" id="IPR005151">
    <property type="entry name" value="Tail-specific_protease"/>
</dbReference>
<dbReference type="SUPFAM" id="SSF52096">
    <property type="entry name" value="ClpP/crotonase"/>
    <property type="match status" value="1"/>
</dbReference>
<keyword evidence="4 5" id="KW-0720">Serine protease</keyword>
<dbReference type="PANTHER" id="PTHR32060">
    <property type="entry name" value="TAIL-SPECIFIC PROTEASE"/>
    <property type="match status" value="1"/>
</dbReference>
<dbReference type="SMART" id="SM00245">
    <property type="entry name" value="TSPc"/>
    <property type="match status" value="1"/>
</dbReference>
<dbReference type="InterPro" id="IPR001478">
    <property type="entry name" value="PDZ"/>
</dbReference>
<dbReference type="Gene3D" id="2.30.42.10">
    <property type="match status" value="1"/>
</dbReference>
<dbReference type="InterPro" id="IPR004447">
    <property type="entry name" value="Peptidase_S41A"/>
</dbReference>
<keyword evidence="8" id="KW-1185">Reference proteome</keyword>
<comment type="similarity">
    <text evidence="1 5">Belongs to the peptidase S41A family.</text>
</comment>
<dbReference type="InterPro" id="IPR055210">
    <property type="entry name" value="CtpA/B_N"/>
</dbReference>
<evidence type="ECO:0000256" key="1">
    <source>
        <dbReference type="ARBA" id="ARBA00009179"/>
    </source>
</evidence>
<dbReference type="PANTHER" id="PTHR32060:SF30">
    <property type="entry name" value="CARBOXY-TERMINAL PROCESSING PROTEASE CTPA"/>
    <property type="match status" value="1"/>
</dbReference>
<dbReference type="Pfam" id="PF22694">
    <property type="entry name" value="CtpB_N-like"/>
    <property type="match status" value="1"/>
</dbReference>
<evidence type="ECO:0000313" key="7">
    <source>
        <dbReference type="EMBL" id="MBD7911112.1"/>
    </source>
</evidence>
<dbReference type="EMBL" id="JACSRA010000008">
    <property type="protein sequence ID" value="MBD7911112.1"/>
    <property type="molecule type" value="Genomic_DNA"/>
</dbReference>
<evidence type="ECO:0000256" key="2">
    <source>
        <dbReference type="ARBA" id="ARBA00022670"/>
    </source>
</evidence>
<keyword evidence="2 5" id="KW-0645">Protease</keyword>
<gene>
    <name evidence="7" type="ORF">H9661_07060</name>
</gene>
<feature type="domain" description="PDZ" evidence="6">
    <location>
        <begin position="95"/>
        <end position="185"/>
    </location>
</feature>
<dbReference type="Gene3D" id="3.90.226.10">
    <property type="entry name" value="2-enoyl-CoA Hydratase, Chain A, domain 1"/>
    <property type="match status" value="1"/>
</dbReference>
<reference evidence="7 8" key="1">
    <citation type="submission" date="2020-08" db="EMBL/GenBank/DDBJ databases">
        <title>A Genomic Blueprint of the Chicken Gut Microbiome.</title>
        <authorList>
            <person name="Gilroy R."/>
            <person name="Ravi A."/>
            <person name="Getino M."/>
            <person name="Pursley I."/>
            <person name="Horton D.L."/>
            <person name="Alikhan N.-F."/>
            <person name="Baker D."/>
            <person name="Gharbi K."/>
            <person name="Hall N."/>
            <person name="Watson M."/>
            <person name="Adriaenssens E.M."/>
            <person name="Foster-Nyarko E."/>
            <person name="Jarju S."/>
            <person name="Secka A."/>
            <person name="Antonio M."/>
            <person name="Oren A."/>
            <person name="Chaudhuri R."/>
            <person name="La Ragione R.M."/>
            <person name="Hildebrand F."/>
            <person name="Pallen M.J."/>
        </authorList>
    </citation>
    <scope>NUCLEOTIDE SEQUENCE [LARGE SCALE GENOMIC DNA]</scope>
    <source>
        <strain evidence="7 8">Sa3CVN1</strain>
    </source>
</reference>
<dbReference type="Pfam" id="PF13180">
    <property type="entry name" value="PDZ_2"/>
    <property type="match status" value="1"/>
</dbReference>
<dbReference type="Gene3D" id="3.30.750.44">
    <property type="match status" value="1"/>
</dbReference>
<organism evidence="7 8">
    <name type="scientific">Clostridium cibarium</name>
    <dbReference type="NCBI Taxonomy" id="2762247"/>
    <lineage>
        <taxon>Bacteria</taxon>
        <taxon>Bacillati</taxon>
        <taxon>Bacillota</taxon>
        <taxon>Clostridia</taxon>
        <taxon>Eubacteriales</taxon>
        <taxon>Clostridiaceae</taxon>
        <taxon>Clostridium</taxon>
    </lineage>
</organism>
<dbReference type="CDD" id="cd07560">
    <property type="entry name" value="Peptidase_S41_CPP"/>
    <property type="match status" value="1"/>
</dbReference>
<evidence type="ECO:0000256" key="5">
    <source>
        <dbReference type="RuleBase" id="RU004404"/>
    </source>
</evidence>
<keyword evidence="3 5" id="KW-0378">Hydrolase</keyword>
<dbReference type="NCBIfam" id="TIGR00225">
    <property type="entry name" value="prc"/>
    <property type="match status" value="1"/>
</dbReference>
<accession>A0ABR8PSH7</accession>
<dbReference type="InterPro" id="IPR029045">
    <property type="entry name" value="ClpP/crotonase-like_dom_sf"/>
</dbReference>